<dbReference type="InterPro" id="IPR058627">
    <property type="entry name" value="MdtA-like_C"/>
</dbReference>
<dbReference type="GO" id="GO:0022857">
    <property type="term" value="F:transmembrane transporter activity"/>
    <property type="evidence" value="ECO:0007669"/>
    <property type="project" value="InterPro"/>
</dbReference>
<evidence type="ECO:0000259" key="7">
    <source>
        <dbReference type="Pfam" id="PF25967"/>
    </source>
</evidence>
<dbReference type="OrthoDB" id="1957187at2"/>
<evidence type="ECO:0000313" key="8">
    <source>
        <dbReference type="EMBL" id="KIO42541.1"/>
    </source>
</evidence>
<comment type="caution">
    <text evidence="9">The sequence shown here is derived from an EMBL/GenBank/DDBJ whole genome shotgun (WGS) entry which is preliminary data.</text>
</comment>
<dbReference type="EMBL" id="JPIU01000051">
    <property type="protein sequence ID" value="KIO42627.1"/>
    <property type="molecule type" value="Genomic_DNA"/>
</dbReference>
<evidence type="ECO:0000256" key="1">
    <source>
        <dbReference type="ARBA" id="ARBA00004196"/>
    </source>
</evidence>
<dbReference type="Gene3D" id="2.40.420.20">
    <property type="match status" value="1"/>
</dbReference>
<dbReference type="NCBIfam" id="TIGR01730">
    <property type="entry name" value="RND_mfp"/>
    <property type="match status" value="1"/>
</dbReference>
<reference evidence="9 11" key="1">
    <citation type="submission" date="2014-07" db="EMBL/GenBank/DDBJ databases">
        <title>Porphyromonadaceae bacterium OUH 308042 = ATCC BAA-2681 = DSM 28342 draft genome.</title>
        <authorList>
            <person name="Sydenham T.V."/>
            <person name="Hasman H."/>
            <person name="Justensen U.S."/>
        </authorList>
    </citation>
    <scope>NUCLEOTIDE SEQUENCE [LARGE SCALE GENOMIC DNA]</scope>
    <source>
        <strain evidence="9 11">OUH 308042</strain>
    </source>
</reference>
<evidence type="ECO:0000259" key="6">
    <source>
        <dbReference type="Pfam" id="PF25917"/>
    </source>
</evidence>
<proteinExistence type="inferred from homology"/>
<evidence type="ECO:0000313" key="9">
    <source>
        <dbReference type="EMBL" id="KIO42627.1"/>
    </source>
</evidence>
<dbReference type="EMBL" id="JPIT01000039">
    <property type="protein sequence ID" value="KIO42541.1"/>
    <property type="molecule type" value="Genomic_DNA"/>
</dbReference>
<organism evidence="9 11">
    <name type="scientific">Sanguibacteroides justesenii</name>
    <dbReference type="NCBI Taxonomy" id="1547597"/>
    <lineage>
        <taxon>Bacteria</taxon>
        <taxon>Pseudomonadati</taxon>
        <taxon>Bacteroidota</taxon>
        <taxon>Bacteroidia</taxon>
        <taxon>Bacteroidales</taxon>
        <taxon>Porphyromonadaceae</taxon>
        <taxon>Sanguibacteroides</taxon>
    </lineage>
</organism>
<reference evidence="8 10" key="2">
    <citation type="submission" date="2014-07" db="EMBL/GenBank/DDBJ databases">
        <title>Porphyromonadaceae bacterium OUH 334697 = ATCC BAA-2682 = DSM 28341 draft genome.</title>
        <authorList>
            <person name="Sydenham T.V."/>
            <person name="Hasman H."/>
            <person name="Justesen U.S."/>
        </authorList>
    </citation>
    <scope>NUCLEOTIDE SEQUENCE [LARGE SCALE GENOMIC DNA]</scope>
    <source>
        <strain evidence="8 10">OUH 334697</strain>
    </source>
</reference>
<dbReference type="InterPro" id="IPR058625">
    <property type="entry name" value="MdtA-like_BSH"/>
</dbReference>
<feature type="transmembrane region" description="Helical" evidence="5">
    <location>
        <begin position="16"/>
        <end position="34"/>
    </location>
</feature>
<dbReference type="GO" id="GO:0016020">
    <property type="term" value="C:membrane"/>
    <property type="evidence" value="ECO:0007669"/>
    <property type="project" value="InterPro"/>
</dbReference>
<dbReference type="GO" id="GO:0030313">
    <property type="term" value="C:cell envelope"/>
    <property type="evidence" value="ECO:0007669"/>
    <property type="project" value="UniProtKB-SubCell"/>
</dbReference>
<sequence length="416" mass="48163">MDRPIEQKKGLKKKHIPYLAGVVFILLFIGWSIFGNHQSSLRVDKDKATVEEVTRGVFNDYIRIMGNVEPLNFSQLTAIEGGRVKEQFKEAGEMVKAGEIILRLENQSLETEILNNEAGFVEEQNNTQNALLDLEKETLNLQQERLNTELDTERKKRKYLQNEQLYKEDLIAKEEYLIAKEDYEFAIKSQQLISEKQAKDSIRRHRQAIIMQNKLENRKRNLILTRERYAQLEVCAPIDGQLGELSIEIGQYISSGTQIGKINVLGKYKVTALIDEHYIDRVRKNLEATLERQGKDFNMKVIKVYPDVKEGQFKTDLEFTEEIPDNIRTGQTYHINLQLGASDESILIPRGSFYQSTGGQWIYVLTPDGKEAYRRKIKIGKQNPRYYQVLEGIQPGEKVITSGYEMYGDNERLIFK</sequence>
<feature type="coiled-coil region" evidence="4">
    <location>
        <begin position="124"/>
        <end position="163"/>
    </location>
</feature>
<dbReference type="Gene3D" id="1.10.287.470">
    <property type="entry name" value="Helix hairpin bin"/>
    <property type="match status" value="1"/>
</dbReference>
<feature type="domain" description="Multidrug resistance protein MdtA-like barrel-sandwich hybrid" evidence="6">
    <location>
        <begin position="82"/>
        <end position="261"/>
    </location>
</feature>
<evidence type="ECO:0000313" key="10">
    <source>
        <dbReference type="Proteomes" id="UP000031937"/>
    </source>
</evidence>
<keyword evidence="5" id="KW-1133">Transmembrane helix</keyword>
<keyword evidence="11" id="KW-1185">Reference proteome</keyword>
<gene>
    <name evidence="9" type="ORF">BA92_14795</name>
    <name evidence="8" type="ORF">IE90_14770</name>
</gene>
<dbReference type="InterPro" id="IPR006143">
    <property type="entry name" value="RND_pump_MFP"/>
</dbReference>
<evidence type="ECO:0000256" key="4">
    <source>
        <dbReference type="SAM" id="Coils"/>
    </source>
</evidence>
<dbReference type="AlphaFoldDB" id="A0A0C3N9C8"/>
<comment type="similarity">
    <text evidence="2">Belongs to the membrane fusion protein (MFP) (TC 8.A.1) family.</text>
</comment>
<evidence type="ECO:0000256" key="2">
    <source>
        <dbReference type="ARBA" id="ARBA00009477"/>
    </source>
</evidence>
<dbReference type="Pfam" id="PF25967">
    <property type="entry name" value="RND-MFP_C"/>
    <property type="match status" value="1"/>
</dbReference>
<dbReference type="SUPFAM" id="SSF111369">
    <property type="entry name" value="HlyD-like secretion proteins"/>
    <property type="match status" value="1"/>
</dbReference>
<evidence type="ECO:0000256" key="5">
    <source>
        <dbReference type="SAM" id="Phobius"/>
    </source>
</evidence>
<protein>
    <submittedName>
        <fullName evidence="9">ABC transporter permease</fullName>
    </submittedName>
</protein>
<dbReference type="Gene3D" id="2.40.30.170">
    <property type="match status" value="1"/>
</dbReference>
<dbReference type="PANTHER" id="PTHR32347">
    <property type="entry name" value="EFFLUX SYSTEM COMPONENT YKNX-RELATED"/>
    <property type="match status" value="1"/>
</dbReference>
<dbReference type="RefSeq" id="WP_041504587.1">
    <property type="nucleotide sequence ID" value="NZ_JPIT01000039.1"/>
</dbReference>
<keyword evidence="3 4" id="KW-0175">Coiled coil</keyword>
<feature type="domain" description="Multidrug resistance protein MdtA-like C-terminal permuted SH3" evidence="7">
    <location>
        <begin position="346"/>
        <end position="404"/>
    </location>
</feature>
<dbReference type="Gene3D" id="2.40.50.100">
    <property type="match status" value="1"/>
</dbReference>
<evidence type="ECO:0000313" key="11">
    <source>
        <dbReference type="Proteomes" id="UP000031980"/>
    </source>
</evidence>
<dbReference type="Proteomes" id="UP000031937">
    <property type="component" value="Unassembled WGS sequence"/>
</dbReference>
<keyword evidence="5" id="KW-0472">Membrane</keyword>
<keyword evidence="5" id="KW-0812">Transmembrane</keyword>
<name>A0A0C3N9C8_9PORP</name>
<dbReference type="Pfam" id="PF25917">
    <property type="entry name" value="BSH_RND"/>
    <property type="match status" value="1"/>
</dbReference>
<comment type="subcellular location">
    <subcellularLocation>
        <location evidence="1">Cell envelope</location>
    </subcellularLocation>
</comment>
<evidence type="ECO:0000256" key="3">
    <source>
        <dbReference type="ARBA" id="ARBA00023054"/>
    </source>
</evidence>
<dbReference type="PANTHER" id="PTHR32347:SF23">
    <property type="entry name" value="BLL5650 PROTEIN"/>
    <property type="match status" value="1"/>
</dbReference>
<accession>A0A0C3N9C8</accession>
<dbReference type="Proteomes" id="UP000031980">
    <property type="component" value="Unassembled WGS sequence"/>
</dbReference>
<dbReference type="InterPro" id="IPR050465">
    <property type="entry name" value="UPF0194_transport"/>
</dbReference>